<dbReference type="OrthoDB" id="7375888at2"/>
<comment type="caution">
    <text evidence="1">The sequence shown here is derived from an EMBL/GenBank/DDBJ whole genome shotgun (WGS) entry which is preliminary data.</text>
</comment>
<proteinExistence type="predicted"/>
<sequence length="182" mass="19840">MAQRRLRDAELGRSLGEAALAGYGQEGQKVVQGAALALVEPAHKCMPIIGPSSGRGSAYILAMTRFDVDALRDLRSTKEVRIWTGKHPESAVVIWVVVADDAVFVRSYRGARGRWYRDLAAGGDAMLEVAGRQLAVQAIPEHDPAAIERVSGEFLRKYGPGPYAEAMVKQEILATTLRLEPR</sequence>
<protein>
    <recommendedName>
        <fullName evidence="3">DUF2255 family protein</fullName>
    </recommendedName>
</protein>
<evidence type="ECO:0008006" key="3">
    <source>
        <dbReference type="Google" id="ProtNLM"/>
    </source>
</evidence>
<reference evidence="1 2" key="1">
    <citation type="submission" date="2019-07" db="EMBL/GenBank/DDBJ databases">
        <title>Whole genome shotgun sequence of Reyranella soli NBRC 108950.</title>
        <authorList>
            <person name="Hosoyama A."/>
            <person name="Uohara A."/>
            <person name="Ohji S."/>
            <person name="Ichikawa N."/>
        </authorList>
    </citation>
    <scope>NUCLEOTIDE SEQUENCE [LARGE SCALE GENOMIC DNA]</scope>
    <source>
        <strain evidence="1 2">NBRC 108950</strain>
    </source>
</reference>
<evidence type="ECO:0000313" key="2">
    <source>
        <dbReference type="Proteomes" id="UP000321058"/>
    </source>
</evidence>
<gene>
    <name evidence="1" type="ORF">RSO01_64770</name>
</gene>
<dbReference type="AlphaFoldDB" id="A0A512NK37"/>
<accession>A0A512NK37</accession>
<organism evidence="1 2">
    <name type="scientific">Reyranella soli</name>
    <dbReference type="NCBI Taxonomy" id="1230389"/>
    <lineage>
        <taxon>Bacteria</taxon>
        <taxon>Pseudomonadati</taxon>
        <taxon>Pseudomonadota</taxon>
        <taxon>Alphaproteobacteria</taxon>
        <taxon>Hyphomicrobiales</taxon>
        <taxon>Reyranellaceae</taxon>
        <taxon>Reyranella</taxon>
    </lineage>
</organism>
<dbReference type="InterPro" id="IPR016888">
    <property type="entry name" value="UCP028498"/>
</dbReference>
<name>A0A512NK37_9HYPH</name>
<dbReference type="Proteomes" id="UP000321058">
    <property type="component" value="Unassembled WGS sequence"/>
</dbReference>
<evidence type="ECO:0000313" key="1">
    <source>
        <dbReference type="EMBL" id="GEP59311.1"/>
    </source>
</evidence>
<keyword evidence="2" id="KW-1185">Reference proteome</keyword>
<dbReference type="Pfam" id="PF10012">
    <property type="entry name" value="DUF2255"/>
    <property type="match status" value="1"/>
</dbReference>
<dbReference type="EMBL" id="BKAJ01000126">
    <property type="protein sequence ID" value="GEP59311.1"/>
    <property type="molecule type" value="Genomic_DNA"/>
</dbReference>